<dbReference type="EMBL" id="BMNH01000007">
    <property type="protein sequence ID" value="GGO69314.1"/>
    <property type="molecule type" value="Genomic_DNA"/>
</dbReference>
<evidence type="ECO:0000256" key="1">
    <source>
        <dbReference type="SAM" id="SignalP"/>
    </source>
</evidence>
<dbReference type="Pfam" id="PF03009">
    <property type="entry name" value="GDPD"/>
    <property type="match status" value="1"/>
</dbReference>
<protein>
    <submittedName>
        <fullName evidence="3">Hydrolase</fullName>
    </submittedName>
</protein>
<organism evidence="3 4">
    <name type="scientific">Nonomuraea cavernae</name>
    <dbReference type="NCBI Taxonomy" id="2045107"/>
    <lineage>
        <taxon>Bacteria</taxon>
        <taxon>Bacillati</taxon>
        <taxon>Actinomycetota</taxon>
        <taxon>Actinomycetes</taxon>
        <taxon>Streptosporangiales</taxon>
        <taxon>Streptosporangiaceae</taxon>
        <taxon>Nonomuraea</taxon>
    </lineage>
</organism>
<evidence type="ECO:0000313" key="3">
    <source>
        <dbReference type="EMBL" id="GGO69314.1"/>
    </source>
</evidence>
<feature type="chain" id="PRO_5037907987" evidence="1">
    <location>
        <begin position="26"/>
        <end position="277"/>
    </location>
</feature>
<dbReference type="InterPro" id="IPR030395">
    <property type="entry name" value="GP_PDE_dom"/>
</dbReference>
<sequence length="277" mass="31184">MYRQLSAVGTAVLTALAVMTGTASASPREVDTIAHRGASAYAPENTLAACAVARIQRADVCEFDIQQTKDHQLVLMHDATLTRTTDVEKVFPRRSPWRVSNFTLAEIQRLDAGSWFSSRYRGERVPTLGQAMRALRNTEIGLLLEIKHPPDSPDIDRRVAAELHDARAWWGRKRLTVQAFDWRSMRAFHSMVPHVPIALLGKPAADRLPELAQYASGINLPHRDLTPGYVEDVHDQGMRVFTWSTRRPPVIRRLISYGVDGIMTNKPDRLENAKRQS</sequence>
<dbReference type="PANTHER" id="PTHR46211:SF1">
    <property type="entry name" value="GLYCEROPHOSPHODIESTER PHOSPHODIESTERASE, CYTOPLASMIC"/>
    <property type="match status" value="1"/>
</dbReference>
<dbReference type="GO" id="GO:0008081">
    <property type="term" value="F:phosphoric diester hydrolase activity"/>
    <property type="evidence" value="ECO:0007669"/>
    <property type="project" value="InterPro"/>
</dbReference>
<reference evidence="3" key="1">
    <citation type="journal article" date="2014" name="Int. J. Syst. Evol. Microbiol.">
        <title>Complete genome sequence of Corynebacterium casei LMG S-19264T (=DSM 44701T), isolated from a smear-ripened cheese.</title>
        <authorList>
            <consortium name="US DOE Joint Genome Institute (JGI-PGF)"/>
            <person name="Walter F."/>
            <person name="Albersmeier A."/>
            <person name="Kalinowski J."/>
            <person name="Ruckert C."/>
        </authorList>
    </citation>
    <scope>NUCLEOTIDE SEQUENCE</scope>
    <source>
        <strain evidence="3">CGMCC 4.7368</strain>
    </source>
</reference>
<dbReference type="RefSeq" id="WP_225262729.1">
    <property type="nucleotide sequence ID" value="NZ_BMNH01000007.1"/>
</dbReference>
<dbReference type="AlphaFoldDB" id="A0A918DJD6"/>
<dbReference type="PROSITE" id="PS51704">
    <property type="entry name" value="GP_PDE"/>
    <property type="match status" value="1"/>
</dbReference>
<name>A0A918DJD6_9ACTN</name>
<keyword evidence="4" id="KW-1185">Reference proteome</keyword>
<comment type="caution">
    <text evidence="3">The sequence shown here is derived from an EMBL/GenBank/DDBJ whole genome shotgun (WGS) entry which is preliminary data.</text>
</comment>
<keyword evidence="1" id="KW-0732">Signal</keyword>
<dbReference type="Gene3D" id="3.20.20.190">
    <property type="entry name" value="Phosphatidylinositol (PI) phosphodiesterase"/>
    <property type="match status" value="1"/>
</dbReference>
<dbReference type="GO" id="GO:0006629">
    <property type="term" value="P:lipid metabolic process"/>
    <property type="evidence" value="ECO:0007669"/>
    <property type="project" value="InterPro"/>
</dbReference>
<accession>A0A918DJD6</accession>
<dbReference type="SUPFAM" id="SSF51695">
    <property type="entry name" value="PLC-like phosphodiesterases"/>
    <property type="match status" value="1"/>
</dbReference>
<feature type="domain" description="GP-PDE" evidence="2">
    <location>
        <begin position="30"/>
        <end position="274"/>
    </location>
</feature>
<feature type="signal peptide" evidence="1">
    <location>
        <begin position="1"/>
        <end position="25"/>
    </location>
</feature>
<dbReference type="PANTHER" id="PTHR46211">
    <property type="entry name" value="GLYCEROPHOSPHORYL DIESTER PHOSPHODIESTERASE"/>
    <property type="match status" value="1"/>
</dbReference>
<evidence type="ECO:0000259" key="2">
    <source>
        <dbReference type="PROSITE" id="PS51704"/>
    </source>
</evidence>
<dbReference type="Proteomes" id="UP000646523">
    <property type="component" value="Unassembled WGS sequence"/>
</dbReference>
<evidence type="ECO:0000313" key="4">
    <source>
        <dbReference type="Proteomes" id="UP000646523"/>
    </source>
</evidence>
<gene>
    <name evidence="3" type="ORF">GCM10012289_30130</name>
</gene>
<proteinExistence type="predicted"/>
<reference evidence="3" key="2">
    <citation type="submission" date="2020-09" db="EMBL/GenBank/DDBJ databases">
        <authorList>
            <person name="Sun Q."/>
            <person name="Zhou Y."/>
        </authorList>
    </citation>
    <scope>NUCLEOTIDE SEQUENCE</scope>
    <source>
        <strain evidence="3">CGMCC 4.7368</strain>
    </source>
</reference>
<keyword evidence="3" id="KW-0378">Hydrolase</keyword>
<dbReference type="InterPro" id="IPR017946">
    <property type="entry name" value="PLC-like_Pdiesterase_TIM-brl"/>
</dbReference>